<dbReference type="AlphaFoldDB" id="A0A3M7DUE8"/>
<name>A0A3M7DUE8_HORWE</name>
<feature type="signal peptide" evidence="2">
    <location>
        <begin position="1"/>
        <end position="20"/>
    </location>
</feature>
<sequence length="678" mass="72450">MIASTLFVAVGAALAGLTNAFPIVEHPAQLMAVTATPSPRVDAREAQLLASVPTPSARLEGRKDKDDGVETIYTFTPTRSATLAERHDHTDDGVISIYTATPTRSATLAERHDHTNDGVITIYTFTPTRSATLAERHDNTNDGVETIYTFTPTRSATLAERHHHTDDGVETIYTFTPTPSATLVERHHHHTDDGVITIYTFTPTPSATLVERHHNTNDGVVTIYTFTPTPTPRVWPTPSPTDLGMTIYTYTPTLSASLSARDEKDGTLTIWTLPPTEPADPEKIEGGDGTLKIWTLPPTRTPHATLTREPRAEESPLPAGNEQAEPHALVSARMMIKPGCDIHWTDDRFCSYDEPGHHHHDKRDAGEAGMSDVPGYYHEDTFKPVCWPEGNGAKPQEYSDVADCGVLSDSGQVEPSVSQVNQKLAAGGHRVICSEEGDSAANVPRCAELQGAVDGAGRLVTGFSDAEKEGFRVHVGADKGHGPIMMKIILTFVLAGQGLVQLSTAASTAVEKNDLEERQIFVDGKEVPLEMAPGPVLPLSDMPVIAQSSTFGTLTTPGPSSAPDQTSPAPEKTTETSQEVKTGSPESSASPTSMPAPQQTSPSPAPESKPVGDAVNTTALSHGQRLSEALQELIDGIDREKARERHDSPALVPSKDTAKEVQPSATTSETVAAPSSSA</sequence>
<gene>
    <name evidence="3" type="ORF">D0863_07507</name>
</gene>
<dbReference type="EMBL" id="QWIP01000256">
    <property type="protein sequence ID" value="RMY67874.1"/>
    <property type="molecule type" value="Genomic_DNA"/>
</dbReference>
<evidence type="ECO:0000313" key="4">
    <source>
        <dbReference type="Proteomes" id="UP000269276"/>
    </source>
</evidence>
<keyword evidence="2" id="KW-0732">Signal</keyword>
<feature type="chain" id="PRO_5018035021" evidence="2">
    <location>
        <begin position="21"/>
        <end position="678"/>
    </location>
</feature>
<feature type="compositionally biased region" description="Polar residues" evidence="1">
    <location>
        <begin position="549"/>
        <end position="568"/>
    </location>
</feature>
<proteinExistence type="predicted"/>
<protein>
    <submittedName>
        <fullName evidence="3">Uncharacterized protein</fullName>
    </submittedName>
</protein>
<feature type="region of interest" description="Disordered" evidence="1">
    <location>
        <begin position="270"/>
        <end position="322"/>
    </location>
</feature>
<feature type="compositionally biased region" description="Polar residues" evidence="1">
    <location>
        <begin position="575"/>
        <end position="589"/>
    </location>
</feature>
<reference evidence="3 4" key="1">
    <citation type="journal article" date="2018" name="BMC Genomics">
        <title>Genomic evidence for intraspecific hybridization in a clonal and extremely halotolerant yeast.</title>
        <authorList>
            <person name="Gostincar C."/>
            <person name="Stajich J.E."/>
            <person name="Zupancic J."/>
            <person name="Zalar P."/>
            <person name="Gunde-Cimerman N."/>
        </authorList>
    </citation>
    <scope>NUCLEOTIDE SEQUENCE [LARGE SCALE GENOMIC DNA]</scope>
    <source>
        <strain evidence="3 4">EXF-2682</strain>
    </source>
</reference>
<accession>A0A3M7DUE8</accession>
<dbReference type="OrthoDB" id="3911069at2759"/>
<feature type="region of interest" description="Disordered" evidence="1">
    <location>
        <begin position="549"/>
        <end position="678"/>
    </location>
</feature>
<dbReference type="VEuPathDB" id="FungiDB:BTJ68_15269"/>
<evidence type="ECO:0000256" key="1">
    <source>
        <dbReference type="SAM" id="MobiDB-lite"/>
    </source>
</evidence>
<comment type="caution">
    <text evidence="3">The sequence shown here is derived from an EMBL/GenBank/DDBJ whole genome shotgun (WGS) entry which is preliminary data.</text>
</comment>
<evidence type="ECO:0000313" key="3">
    <source>
        <dbReference type="EMBL" id="RMY67874.1"/>
    </source>
</evidence>
<feature type="compositionally biased region" description="Polar residues" evidence="1">
    <location>
        <begin position="663"/>
        <end position="678"/>
    </location>
</feature>
<feature type="compositionally biased region" description="Basic and acidic residues" evidence="1">
    <location>
        <begin position="636"/>
        <end position="648"/>
    </location>
</feature>
<dbReference type="Proteomes" id="UP000269276">
    <property type="component" value="Unassembled WGS sequence"/>
</dbReference>
<evidence type="ECO:0000256" key="2">
    <source>
        <dbReference type="SAM" id="SignalP"/>
    </source>
</evidence>
<feature type="compositionally biased region" description="Low complexity" evidence="1">
    <location>
        <begin position="590"/>
        <end position="602"/>
    </location>
</feature>
<organism evidence="3 4">
    <name type="scientific">Hortaea werneckii</name>
    <name type="common">Black yeast</name>
    <name type="synonym">Cladosporium werneckii</name>
    <dbReference type="NCBI Taxonomy" id="91943"/>
    <lineage>
        <taxon>Eukaryota</taxon>
        <taxon>Fungi</taxon>
        <taxon>Dikarya</taxon>
        <taxon>Ascomycota</taxon>
        <taxon>Pezizomycotina</taxon>
        <taxon>Dothideomycetes</taxon>
        <taxon>Dothideomycetidae</taxon>
        <taxon>Mycosphaerellales</taxon>
        <taxon>Teratosphaeriaceae</taxon>
        <taxon>Hortaea</taxon>
    </lineage>
</organism>